<keyword evidence="6 9" id="KW-0067">ATP-binding</keyword>
<dbReference type="OrthoDB" id="9802097at2"/>
<comment type="similarity">
    <text evidence="9">Belongs to the dethiobiotin synthetase family.</text>
</comment>
<comment type="caution">
    <text evidence="9">Lacks conserved residue(s) required for the propagation of feature annotation.</text>
</comment>
<keyword evidence="11" id="KW-1185">Reference proteome</keyword>
<comment type="cofactor">
    <cofactor evidence="9">
        <name>Mg(2+)</name>
        <dbReference type="ChEBI" id="CHEBI:18420"/>
    </cofactor>
</comment>
<evidence type="ECO:0000256" key="4">
    <source>
        <dbReference type="ARBA" id="ARBA00022741"/>
    </source>
</evidence>
<feature type="binding site" evidence="9">
    <location>
        <position position="17"/>
    </location>
    <ligand>
        <name>Mg(2+)</name>
        <dbReference type="ChEBI" id="CHEBI:18420"/>
    </ligand>
</feature>
<dbReference type="Pfam" id="PF13500">
    <property type="entry name" value="AAA_26"/>
    <property type="match status" value="1"/>
</dbReference>
<name>A0A178XYA4_SINSA</name>
<dbReference type="PANTHER" id="PTHR43210:SF2">
    <property type="entry name" value="ATP-DEPENDENT DETHIOBIOTIN SYNTHETASE BIOD 2"/>
    <property type="match status" value="1"/>
</dbReference>
<keyword evidence="3 9" id="KW-0479">Metal-binding</keyword>
<evidence type="ECO:0000256" key="9">
    <source>
        <dbReference type="HAMAP-Rule" id="MF_00336"/>
    </source>
</evidence>
<dbReference type="UniPathway" id="UPA00078">
    <property type="reaction ID" value="UER00161"/>
</dbReference>
<comment type="subunit">
    <text evidence="9">Homodimer.</text>
</comment>
<keyword evidence="5 9" id="KW-0093">Biotin biosynthesis</keyword>
<comment type="function">
    <text evidence="9">Catalyzes a mechanistically unusual reaction, the ATP-dependent insertion of CO2 between the N7 and N8 nitrogen atoms of 7,8-diaminopelargonic acid (DAPA, also called 7,8-diammoniononanoate) to form a ureido ring.</text>
</comment>
<proteinExistence type="inferred from homology"/>
<dbReference type="HAMAP" id="MF_00336">
    <property type="entry name" value="BioD"/>
    <property type="match status" value="1"/>
</dbReference>
<evidence type="ECO:0000256" key="6">
    <source>
        <dbReference type="ARBA" id="ARBA00022840"/>
    </source>
</evidence>
<evidence type="ECO:0000256" key="1">
    <source>
        <dbReference type="ARBA" id="ARBA00022490"/>
    </source>
</evidence>
<sequence>MTLRLVVTGTDTGIGKTVFAAALTDALAGFYWKPVQSGLDGETDSETVRRLGQMAPDRILPEAYRLRAPASPHLSARLDGVTVLADRLSPPETDAPLVIEGAGGLMVPLTEQTIFADVFARWRFPVVLCARTGLGTINHTLLSLEALRARSIPILGVAFIGDEQADTQATIAALAHVRVLGRLPRLALTPDALRQAFRAHFDIDRFREVPA</sequence>
<comment type="catalytic activity">
    <reaction evidence="8">
        <text>(7R,8S)-8-amino-7-(carboxyamino)nonanoate + ATP = (4R,5S)-dethiobiotin + ADP + phosphate + H(+)</text>
        <dbReference type="Rhea" id="RHEA:63684"/>
        <dbReference type="ChEBI" id="CHEBI:15378"/>
        <dbReference type="ChEBI" id="CHEBI:30616"/>
        <dbReference type="ChEBI" id="CHEBI:43474"/>
        <dbReference type="ChEBI" id="CHEBI:149470"/>
        <dbReference type="ChEBI" id="CHEBI:149473"/>
        <dbReference type="ChEBI" id="CHEBI:456216"/>
    </reaction>
</comment>
<keyword evidence="7 9" id="KW-0460">Magnesium</keyword>
<feature type="binding site" evidence="9">
    <location>
        <position position="100"/>
    </location>
    <ligand>
        <name>Mg(2+)</name>
        <dbReference type="ChEBI" id="CHEBI:18420"/>
    </ligand>
</feature>
<dbReference type="GO" id="GO:0005524">
    <property type="term" value="F:ATP binding"/>
    <property type="evidence" value="ECO:0007669"/>
    <property type="project" value="UniProtKB-UniRule"/>
</dbReference>
<dbReference type="EMBL" id="LNQB01000087">
    <property type="protein sequence ID" value="OAP40221.1"/>
    <property type="molecule type" value="Genomic_DNA"/>
</dbReference>
<dbReference type="PANTHER" id="PTHR43210">
    <property type="entry name" value="DETHIOBIOTIN SYNTHETASE"/>
    <property type="match status" value="1"/>
</dbReference>
<feature type="binding site" evidence="9">
    <location>
        <position position="44"/>
    </location>
    <ligand>
        <name>ATP</name>
        <dbReference type="ChEBI" id="CHEBI:30616"/>
    </ligand>
</feature>
<dbReference type="SUPFAM" id="SSF52540">
    <property type="entry name" value="P-loop containing nucleoside triphosphate hydrolases"/>
    <property type="match status" value="1"/>
</dbReference>
<dbReference type="AlphaFoldDB" id="A0A178XYA4"/>
<evidence type="ECO:0000313" key="10">
    <source>
        <dbReference type="EMBL" id="OAP40221.1"/>
    </source>
</evidence>
<feature type="binding site" evidence="9">
    <location>
        <position position="44"/>
    </location>
    <ligand>
        <name>Mg(2+)</name>
        <dbReference type="ChEBI" id="CHEBI:18420"/>
    </ligand>
</feature>
<dbReference type="PIRSF" id="PIRSF006755">
    <property type="entry name" value="DTB_synth"/>
    <property type="match status" value="1"/>
</dbReference>
<comment type="subcellular location">
    <subcellularLocation>
        <location evidence="9">Cytoplasm</location>
    </subcellularLocation>
</comment>
<dbReference type="CDD" id="cd03109">
    <property type="entry name" value="DTBS"/>
    <property type="match status" value="1"/>
</dbReference>
<comment type="pathway">
    <text evidence="9">Cofactor biosynthesis; biotin biosynthesis; biotin from 7,8-diaminononanoate: step 1/2.</text>
</comment>
<evidence type="ECO:0000313" key="11">
    <source>
        <dbReference type="Proteomes" id="UP000078507"/>
    </source>
</evidence>
<feature type="binding site" evidence="9">
    <location>
        <begin position="100"/>
        <end position="103"/>
    </location>
    <ligand>
        <name>ATP</name>
        <dbReference type="ChEBI" id="CHEBI:30616"/>
    </ligand>
</feature>
<dbReference type="NCBIfam" id="TIGR00347">
    <property type="entry name" value="bioD"/>
    <property type="match status" value="1"/>
</dbReference>
<keyword evidence="1 9" id="KW-0963">Cytoplasm</keyword>
<dbReference type="InterPro" id="IPR027417">
    <property type="entry name" value="P-loop_NTPase"/>
</dbReference>
<dbReference type="GO" id="GO:0005829">
    <property type="term" value="C:cytosol"/>
    <property type="evidence" value="ECO:0007669"/>
    <property type="project" value="TreeGrafter"/>
</dbReference>
<keyword evidence="2 9" id="KW-0436">Ligase</keyword>
<accession>A0A178XYA4</accession>
<gene>
    <name evidence="9" type="primary">bioD</name>
    <name evidence="10" type="ORF">ATB98_20070</name>
</gene>
<dbReference type="GO" id="GO:0000287">
    <property type="term" value="F:magnesium ion binding"/>
    <property type="evidence" value="ECO:0007669"/>
    <property type="project" value="UniProtKB-UniRule"/>
</dbReference>
<comment type="catalytic activity">
    <reaction evidence="9">
        <text>(7R,8S)-7,8-diammoniononanoate + CO2 + ATP = (4R,5S)-dethiobiotin + ADP + phosphate + 3 H(+)</text>
        <dbReference type="Rhea" id="RHEA:15805"/>
        <dbReference type="ChEBI" id="CHEBI:15378"/>
        <dbReference type="ChEBI" id="CHEBI:16526"/>
        <dbReference type="ChEBI" id="CHEBI:30616"/>
        <dbReference type="ChEBI" id="CHEBI:43474"/>
        <dbReference type="ChEBI" id="CHEBI:149469"/>
        <dbReference type="ChEBI" id="CHEBI:149473"/>
        <dbReference type="ChEBI" id="CHEBI:456216"/>
        <dbReference type="EC" id="6.3.3.3"/>
    </reaction>
</comment>
<feature type="binding site" evidence="9">
    <location>
        <begin position="184"/>
        <end position="186"/>
    </location>
    <ligand>
        <name>ATP</name>
        <dbReference type="ChEBI" id="CHEBI:30616"/>
    </ligand>
</feature>
<evidence type="ECO:0000256" key="3">
    <source>
        <dbReference type="ARBA" id="ARBA00022723"/>
    </source>
</evidence>
<dbReference type="STRING" id="36856.ATB98_20070"/>
<protein>
    <recommendedName>
        <fullName evidence="9">ATP-dependent dethiobiotin synthetase BioD</fullName>
        <ecNumber evidence="9">6.3.3.3</ecNumber>
    </recommendedName>
    <alternativeName>
        <fullName evidence="9">DTB synthetase</fullName>
        <shortName evidence="9">DTBS</shortName>
    </alternativeName>
    <alternativeName>
        <fullName evidence="9">Dethiobiotin synthase</fullName>
    </alternativeName>
</protein>
<evidence type="ECO:0000256" key="7">
    <source>
        <dbReference type="ARBA" id="ARBA00022842"/>
    </source>
</evidence>
<feature type="active site" evidence="9">
    <location>
        <position position="33"/>
    </location>
</feature>
<evidence type="ECO:0000256" key="2">
    <source>
        <dbReference type="ARBA" id="ARBA00022598"/>
    </source>
</evidence>
<dbReference type="InterPro" id="IPR004472">
    <property type="entry name" value="DTB_synth_BioD"/>
</dbReference>
<comment type="caution">
    <text evidence="10">The sequence shown here is derived from an EMBL/GenBank/DDBJ whole genome shotgun (WGS) entry which is preliminary data.</text>
</comment>
<evidence type="ECO:0000256" key="8">
    <source>
        <dbReference type="ARBA" id="ARBA00047386"/>
    </source>
</evidence>
<dbReference type="RefSeq" id="WP_066877629.1">
    <property type="nucleotide sequence ID" value="NZ_LNQB01000087.1"/>
</dbReference>
<dbReference type="EC" id="6.3.3.3" evidence="9"/>
<dbReference type="GO" id="GO:0009102">
    <property type="term" value="P:biotin biosynthetic process"/>
    <property type="evidence" value="ECO:0007669"/>
    <property type="project" value="UniProtKB-UniRule"/>
</dbReference>
<feature type="binding site" evidence="9">
    <location>
        <position position="37"/>
    </location>
    <ligand>
        <name>substrate</name>
    </ligand>
</feature>
<feature type="binding site" evidence="9">
    <location>
        <begin position="13"/>
        <end position="18"/>
    </location>
    <ligand>
        <name>ATP</name>
        <dbReference type="ChEBI" id="CHEBI:30616"/>
    </ligand>
</feature>
<keyword evidence="4 9" id="KW-0547">Nucleotide-binding</keyword>
<organism evidence="10 11">
    <name type="scientific">Sinorhizobium saheli</name>
    <dbReference type="NCBI Taxonomy" id="36856"/>
    <lineage>
        <taxon>Bacteria</taxon>
        <taxon>Pseudomonadati</taxon>
        <taxon>Pseudomonadota</taxon>
        <taxon>Alphaproteobacteria</taxon>
        <taxon>Hyphomicrobiales</taxon>
        <taxon>Rhizobiaceae</taxon>
        <taxon>Sinorhizobium/Ensifer group</taxon>
        <taxon>Sinorhizobium</taxon>
    </lineage>
</organism>
<dbReference type="GO" id="GO:0004141">
    <property type="term" value="F:dethiobiotin synthase activity"/>
    <property type="evidence" value="ECO:0007669"/>
    <property type="project" value="UniProtKB-UniRule"/>
</dbReference>
<evidence type="ECO:0000256" key="5">
    <source>
        <dbReference type="ARBA" id="ARBA00022756"/>
    </source>
</evidence>
<dbReference type="Proteomes" id="UP000078507">
    <property type="component" value="Unassembled WGS sequence"/>
</dbReference>
<dbReference type="Gene3D" id="3.40.50.300">
    <property type="entry name" value="P-loop containing nucleotide triphosphate hydrolases"/>
    <property type="match status" value="1"/>
</dbReference>
<reference evidence="10 11" key="1">
    <citation type="submission" date="2015-11" db="EMBL/GenBank/DDBJ databases">
        <title>Ensifer anhuiense sp. nov., an effective nitrogen fixation bacterium with Glycine soja.</title>
        <authorList>
            <person name="Yan H."/>
            <person name="Chen W."/>
        </authorList>
    </citation>
    <scope>NUCLEOTIDE SEQUENCE [LARGE SCALE GENOMIC DNA]</scope>
    <source>
        <strain evidence="10 11">LMG 7837</strain>
    </source>
</reference>